<dbReference type="InterPro" id="IPR028584">
    <property type="entry name" value="Cellobiose_2_epim"/>
</dbReference>
<dbReference type="EMBL" id="NHNI01000001">
    <property type="protein sequence ID" value="OZY87813.1"/>
    <property type="molecule type" value="Genomic_DNA"/>
</dbReference>
<dbReference type="AlphaFoldDB" id="A0A266QD57"/>
<protein>
    <recommendedName>
        <fullName evidence="4">Cellobiose 2-epimerase</fullName>
        <shortName evidence="4">CE</shortName>
        <ecNumber evidence="4">5.1.3.11</ecNumber>
    </recommendedName>
</protein>
<proteinExistence type="inferred from homology"/>
<keyword evidence="3 4" id="KW-0413">Isomerase</keyword>
<comment type="caution">
    <text evidence="5">The sequence shown here is derived from an EMBL/GenBank/DDBJ whole genome shotgun (WGS) entry which is preliminary data.</text>
</comment>
<name>A0A266QD57_9GAMM</name>
<dbReference type="InterPro" id="IPR012341">
    <property type="entry name" value="6hp_glycosidase-like_sf"/>
</dbReference>
<keyword evidence="6" id="KW-1185">Reference proteome</keyword>
<comment type="catalytic activity">
    <reaction evidence="1 4">
        <text>D-cellobiose = beta-D-glucosyl-(1-&gt;4)-D-mannopyranose</text>
        <dbReference type="Rhea" id="RHEA:23384"/>
        <dbReference type="ChEBI" id="CHEBI:17057"/>
        <dbReference type="ChEBI" id="CHEBI:47931"/>
        <dbReference type="EC" id="5.1.3.11"/>
    </reaction>
</comment>
<reference evidence="6" key="1">
    <citation type="submission" date="2017-05" db="EMBL/GenBank/DDBJ databases">
        <authorList>
            <person name="Barney B.M."/>
        </authorList>
    </citation>
    <scope>NUCLEOTIDE SEQUENCE [LARGE SCALE GENOMIC DNA]</scope>
    <source>
        <strain evidence="6">PSBB022</strain>
    </source>
</reference>
<dbReference type="Gene3D" id="1.50.10.10">
    <property type="match status" value="1"/>
</dbReference>
<evidence type="ECO:0000256" key="1">
    <source>
        <dbReference type="ARBA" id="ARBA00001470"/>
    </source>
</evidence>
<dbReference type="Pfam" id="PF07221">
    <property type="entry name" value="GlcNAc_2-epim"/>
    <property type="match status" value="1"/>
</dbReference>
<evidence type="ECO:0000313" key="6">
    <source>
        <dbReference type="Proteomes" id="UP000216101"/>
    </source>
</evidence>
<comment type="similarity">
    <text evidence="2">Belongs to the N-acylglucosamine 2-epimerase family.</text>
</comment>
<evidence type="ECO:0000256" key="2">
    <source>
        <dbReference type="ARBA" id="ARBA00008558"/>
    </source>
</evidence>
<evidence type="ECO:0000256" key="3">
    <source>
        <dbReference type="ARBA" id="ARBA00023235"/>
    </source>
</evidence>
<dbReference type="GO" id="GO:0047736">
    <property type="term" value="F:cellobiose epimerase activity"/>
    <property type="evidence" value="ECO:0007669"/>
    <property type="project" value="UniProtKB-UniRule"/>
</dbReference>
<gene>
    <name evidence="5" type="ORF">CBP51_12895</name>
</gene>
<dbReference type="InterPro" id="IPR008928">
    <property type="entry name" value="6-hairpin_glycosidase_sf"/>
</dbReference>
<evidence type="ECO:0000313" key="5">
    <source>
        <dbReference type="EMBL" id="OZY87813.1"/>
    </source>
</evidence>
<dbReference type="PANTHER" id="PTHR15108">
    <property type="entry name" value="N-ACYLGLUCOSAMINE-2-EPIMERASE"/>
    <property type="match status" value="1"/>
</dbReference>
<dbReference type="Proteomes" id="UP000216101">
    <property type="component" value="Unassembled WGS sequence"/>
</dbReference>
<sequence>MNVAMLPSSAVVLQQEFRAELIAIADWWASHTIDQQQGGFYGEVGADNLPVSGASKGIILNARILWFFSETAQQINNPVYRDCAERAYTYLIAHFFDEKHGGVYWELDAAGVPINTKKQVYAQAFTIYALCAYFQLTGDAQALARALECFQLVEQHAIDSVNQGYLEAFTRDWGVIDDLRLSEKDLNYPKSQNTHLHILEAYTTLYQAHPASDVQAALKYNIEMFDRYMIDRNTHHLRMFMDVQWNDFSPGYTYGHDIEASWLIAKALESLGDDTYTRELTPTLLRIAEVTLQEGVGELGQVLDSYDFASATVNDDTVWWVQAEALVGFLYAYSVSGEQKYMAAAEAVWAFIKKYQIDSEAGEWLWLSRLHAPSATPHYKVGFWKCPYHNGRAMMEAMRYLQGNVVNQVA</sequence>
<dbReference type="RefSeq" id="WP_094985140.1">
    <property type="nucleotide sequence ID" value="NZ_NHNI01000001.1"/>
</dbReference>
<accession>A0A266QD57</accession>
<dbReference type="HAMAP" id="MF_00929">
    <property type="entry name" value="Cellobiose_2_epim"/>
    <property type="match status" value="1"/>
</dbReference>
<dbReference type="GO" id="GO:0005975">
    <property type="term" value="P:carbohydrate metabolic process"/>
    <property type="evidence" value="ECO:0007669"/>
    <property type="project" value="InterPro"/>
</dbReference>
<dbReference type="InterPro" id="IPR010819">
    <property type="entry name" value="AGE/CE"/>
</dbReference>
<dbReference type="NCBIfam" id="NF041848">
    <property type="entry name" value="celb_epim_EpiA"/>
    <property type="match status" value="1"/>
</dbReference>
<dbReference type="SUPFAM" id="SSF48208">
    <property type="entry name" value="Six-hairpin glycosidases"/>
    <property type="match status" value="1"/>
</dbReference>
<dbReference type="EC" id="5.1.3.11" evidence="4"/>
<comment type="similarity">
    <text evidence="4">Belongs to the cellobiose 2-epimerase family.</text>
</comment>
<comment type="function">
    <text evidence="4">Catalyzes the reversible epimerization of cellobiose to 4-O-beta-D-glucopyranosyl-D-mannose (Glc-Man).</text>
</comment>
<evidence type="ECO:0000256" key="4">
    <source>
        <dbReference type="HAMAP-Rule" id="MF_00929"/>
    </source>
</evidence>
<organism evidence="5 6">
    <name type="scientific">Cellvibrio mixtus</name>
    <dbReference type="NCBI Taxonomy" id="39650"/>
    <lineage>
        <taxon>Bacteria</taxon>
        <taxon>Pseudomonadati</taxon>
        <taxon>Pseudomonadota</taxon>
        <taxon>Gammaproteobacteria</taxon>
        <taxon>Cellvibrionales</taxon>
        <taxon>Cellvibrionaceae</taxon>
        <taxon>Cellvibrio</taxon>
    </lineage>
</organism>